<keyword evidence="10" id="KW-0238">DNA-binding</keyword>
<dbReference type="AlphaFoldDB" id="A0A7T8GNQ3"/>
<dbReference type="Proteomes" id="UP000595437">
    <property type="component" value="Chromosome 17"/>
</dbReference>
<evidence type="ECO:0000256" key="1">
    <source>
        <dbReference type="ARBA" id="ARBA00022679"/>
    </source>
</evidence>
<keyword evidence="8" id="KW-0378">Hydrolase</keyword>
<dbReference type="GO" id="GO:0004519">
    <property type="term" value="F:endonuclease activity"/>
    <property type="evidence" value="ECO:0007669"/>
    <property type="project" value="UniProtKB-KW"/>
</dbReference>
<dbReference type="PROSITE" id="PS52020">
    <property type="entry name" value="CRESS_DNA_REP"/>
    <property type="match status" value="1"/>
</dbReference>
<keyword evidence="1" id="KW-0808">Transferase</keyword>
<evidence type="ECO:0000256" key="10">
    <source>
        <dbReference type="ARBA" id="ARBA00023125"/>
    </source>
</evidence>
<dbReference type="OrthoDB" id="1926167at2759"/>
<dbReference type="InterPro" id="IPR049912">
    <property type="entry name" value="CRESS_DNA_REP"/>
</dbReference>
<evidence type="ECO:0000256" key="3">
    <source>
        <dbReference type="ARBA" id="ARBA00022705"/>
    </source>
</evidence>
<protein>
    <recommendedName>
        <fullName evidence="11">CRESS-DNA virus Rep endonuclease domain-containing protein</fullName>
    </recommendedName>
</protein>
<dbReference type="GO" id="GO:0016787">
    <property type="term" value="F:hydrolase activity"/>
    <property type="evidence" value="ECO:0007669"/>
    <property type="project" value="UniProtKB-KW"/>
</dbReference>
<dbReference type="Gene3D" id="3.40.1310.20">
    <property type="match status" value="1"/>
</dbReference>
<organism evidence="12 13">
    <name type="scientific">Caligus rogercresseyi</name>
    <name type="common">Sea louse</name>
    <dbReference type="NCBI Taxonomy" id="217165"/>
    <lineage>
        <taxon>Eukaryota</taxon>
        <taxon>Metazoa</taxon>
        <taxon>Ecdysozoa</taxon>
        <taxon>Arthropoda</taxon>
        <taxon>Crustacea</taxon>
        <taxon>Multicrustacea</taxon>
        <taxon>Hexanauplia</taxon>
        <taxon>Copepoda</taxon>
        <taxon>Siphonostomatoida</taxon>
        <taxon>Caligidae</taxon>
        <taxon>Caligus</taxon>
    </lineage>
</organism>
<evidence type="ECO:0000256" key="9">
    <source>
        <dbReference type="ARBA" id="ARBA00023124"/>
    </source>
</evidence>
<evidence type="ECO:0000256" key="5">
    <source>
        <dbReference type="ARBA" id="ARBA00022723"/>
    </source>
</evidence>
<dbReference type="EMBL" id="CP045906">
    <property type="protein sequence ID" value="QQP34940.1"/>
    <property type="molecule type" value="Genomic_DNA"/>
</dbReference>
<gene>
    <name evidence="12" type="ORF">FKW44_023003</name>
</gene>
<keyword evidence="4" id="KW-0540">Nuclease</keyword>
<dbReference type="GO" id="GO:0046872">
    <property type="term" value="F:metal ion binding"/>
    <property type="evidence" value="ECO:0007669"/>
    <property type="project" value="UniProtKB-KW"/>
</dbReference>
<keyword evidence="5" id="KW-0479">Metal-binding</keyword>
<feature type="domain" description="CRESS-DNA virus Rep endonuclease" evidence="11">
    <location>
        <begin position="39"/>
        <end position="161"/>
    </location>
</feature>
<evidence type="ECO:0000256" key="4">
    <source>
        <dbReference type="ARBA" id="ARBA00022722"/>
    </source>
</evidence>
<evidence type="ECO:0000256" key="7">
    <source>
        <dbReference type="ARBA" id="ARBA00022759"/>
    </source>
</evidence>
<keyword evidence="13" id="KW-1185">Reference proteome</keyword>
<accession>A0A7T8GNQ3</accession>
<evidence type="ECO:0000313" key="12">
    <source>
        <dbReference type="EMBL" id="QQP34940.1"/>
    </source>
</evidence>
<keyword evidence="7" id="KW-0255">Endonuclease</keyword>
<keyword evidence="9" id="KW-0190">Covalent protein-DNA linkage</keyword>
<evidence type="ECO:0000256" key="8">
    <source>
        <dbReference type="ARBA" id="ARBA00022801"/>
    </source>
</evidence>
<keyword evidence="3" id="KW-0235">DNA replication</keyword>
<name>A0A7T8GNQ3_CALRO</name>
<proteinExistence type="predicted"/>
<dbReference type="GO" id="GO:0000166">
    <property type="term" value="F:nucleotide binding"/>
    <property type="evidence" value="ECO:0007669"/>
    <property type="project" value="UniProtKB-KW"/>
</dbReference>
<keyword evidence="6" id="KW-0547">Nucleotide-binding</keyword>
<dbReference type="GO" id="GO:0003677">
    <property type="term" value="F:DNA binding"/>
    <property type="evidence" value="ECO:0007669"/>
    <property type="project" value="UniProtKB-KW"/>
</dbReference>
<evidence type="ECO:0000256" key="2">
    <source>
        <dbReference type="ARBA" id="ARBA00022695"/>
    </source>
</evidence>
<reference evidence="13" key="1">
    <citation type="submission" date="2021-01" db="EMBL/GenBank/DDBJ databases">
        <title>Caligus Genome Assembly.</title>
        <authorList>
            <person name="Gallardo-Escarate C."/>
        </authorList>
    </citation>
    <scope>NUCLEOTIDE SEQUENCE [LARGE SCALE GENOMIC DNA]</scope>
</reference>
<dbReference type="GO" id="GO:0016779">
    <property type="term" value="F:nucleotidyltransferase activity"/>
    <property type="evidence" value="ECO:0007669"/>
    <property type="project" value="UniProtKB-KW"/>
</dbReference>
<evidence type="ECO:0000256" key="6">
    <source>
        <dbReference type="ARBA" id="ARBA00022741"/>
    </source>
</evidence>
<evidence type="ECO:0000313" key="13">
    <source>
        <dbReference type="Proteomes" id="UP000595437"/>
    </source>
</evidence>
<evidence type="ECO:0000259" key="11">
    <source>
        <dbReference type="PROSITE" id="PS52020"/>
    </source>
</evidence>
<keyword evidence="2" id="KW-0548">Nucleotidyltransferase</keyword>
<dbReference type="GO" id="GO:0006260">
    <property type="term" value="P:DNA replication"/>
    <property type="evidence" value="ECO:0007669"/>
    <property type="project" value="UniProtKB-KW"/>
</dbReference>
<sequence length="208" mass="23558">MESKQGYWTSCDKNERWLKFAIIGEEQGSEGTIHLQVNMVRSNKICFTLNNYEDGEQAGILDFLDKNERWVKFAIIGEEQGSEGTIHLQGYINLKTAFLKAINGNLKFWKKVPGLQRAHLEDARGDDLHTSNTAQRVVFTGLGLRIKLDKDIAMFTQLGELGLVSHTEKLAWSNTPTEAIFATLKYFDLSKSTMKPAVTLLLPNERSY</sequence>
<dbReference type="Pfam" id="PF02407">
    <property type="entry name" value="Viral_Rep"/>
    <property type="match status" value="1"/>
</dbReference>